<accession>A0A8R1Z0D6</accession>
<dbReference type="Pfam" id="PF10328">
    <property type="entry name" value="7TM_GPCR_Srx"/>
    <property type="match status" value="1"/>
</dbReference>
<gene>
    <name evidence="1" type="primary">WBGene00279169</name>
</gene>
<sequence>MIDRVAASSLLAFITSIGLISNAFALYAVYRFKHLHNTFGALCAVIGAANFWDSLIHLLWSAYGPYLLEFYPFGEAIIRGHPGKIVGQISSFFLDLKGYAHLGYYSIASDTTVTSAFVTIPISFAFIQVAPFFWTDDCYLLYSSEMAIWEYADTPCNNFYSFHIDFILPVCVYCCIIVLDIITVFTLRKALDISQWNQTLKEKRKLEIGFFIQSLFQMGLSLLAYASFFGFSQYATDDWTLFGTTTVVWASVHSVDGVIMASFHARKAFIKWQSKITPASSVNGETAMKSLRNGEAKFVVQQ</sequence>
<reference evidence="1" key="2">
    <citation type="submission" date="2022-06" db="UniProtKB">
        <authorList>
            <consortium name="EnsemblMetazoa"/>
        </authorList>
    </citation>
    <scope>IDENTIFICATION</scope>
    <source>
        <strain evidence="1">PS312</strain>
    </source>
</reference>
<dbReference type="InterPro" id="IPR019430">
    <property type="entry name" value="7TM_GPCR_serpentine_rcpt_Srx"/>
</dbReference>
<dbReference type="EnsemblMetazoa" id="PPA40800.1">
    <property type="protein sequence ID" value="PPA40800.1"/>
    <property type="gene ID" value="WBGene00279169"/>
</dbReference>
<dbReference type="AlphaFoldDB" id="A0A2A6C2J6"/>
<reference evidence="2" key="1">
    <citation type="journal article" date="2008" name="Nat. Genet.">
        <title>The Pristionchus pacificus genome provides a unique perspective on nematode lifestyle and parasitism.</title>
        <authorList>
            <person name="Dieterich C."/>
            <person name="Clifton S.W."/>
            <person name="Schuster L.N."/>
            <person name="Chinwalla A."/>
            <person name="Delehaunty K."/>
            <person name="Dinkelacker I."/>
            <person name="Fulton L."/>
            <person name="Fulton R."/>
            <person name="Godfrey J."/>
            <person name="Minx P."/>
            <person name="Mitreva M."/>
            <person name="Roeseler W."/>
            <person name="Tian H."/>
            <person name="Witte H."/>
            <person name="Yang S.P."/>
            <person name="Wilson R.K."/>
            <person name="Sommer R.J."/>
        </authorList>
    </citation>
    <scope>NUCLEOTIDE SEQUENCE [LARGE SCALE GENOMIC DNA]</scope>
    <source>
        <strain evidence="2">PS312</strain>
    </source>
</reference>
<evidence type="ECO:0000313" key="2">
    <source>
        <dbReference type="Proteomes" id="UP000005239"/>
    </source>
</evidence>
<organism evidence="1 2">
    <name type="scientific">Pristionchus pacificus</name>
    <name type="common">Parasitic nematode worm</name>
    <dbReference type="NCBI Taxonomy" id="54126"/>
    <lineage>
        <taxon>Eukaryota</taxon>
        <taxon>Metazoa</taxon>
        <taxon>Ecdysozoa</taxon>
        <taxon>Nematoda</taxon>
        <taxon>Chromadorea</taxon>
        <taxon>Rhabditida</taxon>
        <taxon>Rhabditina</taxon>
        <taxon>Diplogasteromorpha</taxon>
        <taxon>Diplogasteroidea</taxon>
        <taxon>Neodiplogasteridae</taxon>
        <taxon>Pristionchus</taxon>
    </lineage>
</organism>
<dbReference type="SUPFAM" id="SSF81321">
    <property type="entry name" value="Family A G protein-coupled receptor-like"/>
    <property type="match status" value="1"/>
</dbReference>
<dbReference type="PANTHER" id="PTHR23017">
    <property type="entry name" value="SERPENTINE RECEPTOR, CLASS X"/>
    <property type="match status" value="1"/>
</dbReference>
<name>A0A2A6C2J6_PRIPA</name>
<dbReference type="PANTHER" id="PTHR23017:SF3">
    <property type="entry name" value="G-PROTEIN COUPLED RECEPTORS FAMILY 1 PROFILE DOMAIN-CONTAINING PROTEIN"/>
    <property type="match status" value="1"/>
</dbReference>
<protein>
    <submittedName>
        <fullName evidence="1">G protein-coupled receptor</fullName>
    </submittedName>
</protein>
<keyword evidence="2" id="KW-1185">Reference proteome</keyword>
<evidence type="ECO:0000313" key="1">
    <source>
        <dbReference type="EnsemblMetazoa" id="PPA40800.1"/>
    </source>
</evidence>
<proteinExistence type="predicted"/>
<dbReference type="Proteomes" id="UP000005239">
    <property type="component" value="Unassembled WGS sequence"/>
</dbReference>
<accession>A0A2A6C2J6</accession>